<sequence>MRKKFFLAAALCCLFHFSDAQKYSIVIKGGTVIDPKNNINSVMDVALKGDTVMLVAKNIDPKEGRQVVNAKGLYVTPGLIDMHSHNFYGTKMDQTYSNGPNALPPDGFTFRTGVTTVVDAGCAGWKSFADFKKQTIDISKTRVLAFLNIVGEGMRGGNYEQIVEDMDAAATARVAKENPDYIVGIKLAHFNGHNWTPTDRAVEAGKLANIPVMIDFGGAQPVLSIEELFMNHLRPGDIFTHCFGQLNGREPILDVATGKIKPFVYEARKKGILFDVGYGGISFAFSQAIPAVKSGFYPNTISTDIHTGSMNNAMKDMLNVMSKFLAMGMDLPAVIKASTWAPAQAIHREELGNLSAGSRADVSVLRVLDGKFQMADTGTFGFVDYTGTRITGKQKLEAEVTIRGGKVVYDLNGITNPLVLSRN</sequence>
<accession>A0ABX7I5B7</accession>
<dbReference type="Gene3D" id="3.20.20.140">
    <property type="entry name" value="Metal-dependent hydrolases"/>
    <property type="match status" value="1"/>
</dbReference>
<dbReference type="Gene3D" id="2.30.40.10">
    <property type="entry name" value="Urease, subunit C, domain 1"/>
    <property type="match status" value="1"/>
</dbReference>
<reference evidence="2 3" key="1">
    <citation type="submission" date="2020-06" db="EMBL/GenBank/DDBJ databases">
        <title>Dyadobacter sandarakinus sp. nov., isolated from the soil of the Arctic Yellow River Station.</title>
        <authorList>
            <person name="Zhang Y."/>
            <person name="Peng F."/>
        </authorList>
    </citation>
    <scope>NUCLEOTIDE SEQUENCE [LARGE SCALE GENOMIC DNA]</scope>
    <source>
        <strain evidence="2 3">Q3-56</strain>
    </source>
</reference>
<dbReference type="RefSeq" id="WP_204663000.1">
    <property type="nucleotide sequence ID" value="NZ_CP056775.1"/>
</dbReference>
<dbReference type="InterPro" id="IPR020043">
    <property type="entry name" value="Deacetylase_Atu3266-like"/>
</dbReference>
<dbReference type="EMBL" id="CP056775">
    <property type="protein sequence ID" value="QRR01064.1"/>
    <property type="molecule type" value="Genomic_DNA"/>
</dbReference>
<feature type="signal peptide" evidence="1">
    <location>
        <begin position="1"/>
        <end position="22"/>
    </location>
</feature>
<evidence type="ECO:0000313" key="3">
    <source>
        <dbReference type="Proteomes" id="UP000612680"/>
    </source>
</evidence>
<evidence type="ECO:0000313" key="2">
    <source>
        <dbReference type="EMBL" id="QRR01064.1"/>
    </source>
</evidence>
<dbReference type="SUPFAM" id="SSF51338">
    <property type="entry name" value="Composite domain of metallo-dependent hydrolases"/>
    <property type="match status" value="1"/>
</dbReference>
<dbReference type="PANTHER" id="PTHR42717">
    <property type="entry name" value="DIHYDROOROTASE-RELATED"/>
    <property type="match status" value="1"/>
</dbReference>
<dbReference type="PIRSF" id="PIRSF039004">
    <property type="entry name" value="ADE_EF_0837"/>
    <property type="match status" value="1"/>
</dbReference>
<keyword evidence="1" id="KW-0732">Signal</keyword>
<feature type="chain" id="PRO_5045815949" evidence="1">
    <location>
        <begin position="23"/>
        <end position="423"/>
    </location>
</feature>
<dbReference type="NCBIfam" id="NF006689">
    <property type="entry name" value="PRK09237.1"/>
    <property type="match status" value="1"/>
</dbReference>
<evidence type="ECO:0000256" key="1">
    <source>
        <dbReference type="SAM" id="SignalP"/>
    </source>
</evidence>
<dbReference type="PANTHER" id="PTHR42717:SF1">
    <property type="entry name" value="IMIDAZOLONEPROPIONASE AND RELATED AMIDOHYDROLASES"/>
    <property type="match status" value="1"/>
</dbReference>
<protein>
    <submittedName>
        <fullName evidence="2">Amidohydrolase/deacetylase family metallohydrolase</fullName>
    </submittedName>
</protein>
<keyword evidence="3" id="KW-1185">Reference proteome</keyword>
<dbReference type="Proteomes" id="UP000612680">
    <property type="component" value="Chromosome"/>
</dbReference>
<organism evidence="2 3">
    <name type="scientific">Dyadobacter sandarakinus</name>
    <dbReference type="NCBI Taxonomy" id="2747268"/>
    <lineage>
        <taxon>Bacteria</taxon>
        <taxon>Pseudomonadati</taxon>
        <taxon>Bacteroidota</taxon>
        <taxon>Cytophagia</taxon>
        <taxon>Cytophagales</taxon>
        <taxon>Spirosomataceae</taxon>
        <taxon>Dyadobacter</taxon>
    </lineage>
</organism>
<dbReference type="InterPro" id="IPR032466">
    <property type="entry name" value="Metal_Hydrolase"/>
</dbReference>
<gene>
    <name evidence="2" type="ORF">HWI92_09190</name>
</gene>
<dbReference type="InterPro" id="IPR011059">
    <property type="entry name" value="Metal-dep_hydrolase_composite"/>
</dbReference>
<proteinExistence type="predicted"/>
<name>A0ABX7I5B7_9BACT</name>
<dbReference type="SUPFAM" id="SSF51556">
    <property type="entry name" value="Metallo-dependent hydrolases"/>
    <property type="match status" value="1"/>
</dbReference>